<gene>
    <name evidence="1" type="ORF">Q0590_26600</name>
</gene>
<dbReference type="RefSeq" id="WP_302040681.1">
    <property type="nucleotide sequence ID" value="NZ_JAUKPO010000023.1"/>
</dbReference>
<sequence length="122" mass="13941">MSEFRIRYRELPEDELYADETITEPRINARANKLLLETSIAAICMISFAGNIISYTRIQDLEQLQDKHLLRYDSLLSAKLLSDQELARLKASSHTYPAEDKLIRILTHEAALPEENPAPDGK</sequence>
<accession>A0ABT8RFD4</accession>
<organism evidence="1 2">
    <name type="scientific">Rhodocytophaga aerolata</name>
    <dbReference type="NCBI Taxonomy" id="455078"/>
    <lineage>
        <taxon>Bacteria</taxon>
        <taxon>Pseudomonadati</taxon>
        <taxon>Bacteroidota</taxon>
        <taxon>Cytophagia</taxon>
        <taxon>Cytophagales</taxon>
        <taxon>Rhodocytophagaceae</taxon>
        <taxon>Rhodocytophaga</taxon>
    </lineage>
</organism>
<name>A0ABT8RFD4_9BACT</name>
<protein>
    <submittedName>
        <fullName evidence="1">Uncharacterized protein</fullName>
    </submittedName>
</protein>
<dbReference type="EMBL" id="JAUKPO010000023">
    <property type="protein sequence ID" value="MDO1449878.1"/>
    <property type="molecule type" value="Genomic_DNA"/>
</dbReference>
<comment type="caution">
    <text evidence="1">The sequence shown here is derived from an EMBL/GenBank/DDBJ whole genome shotgun (WGS) entry which is preliminary data.</text>
</comment>
<dbReference type="Proteomes" id="UP001168528">
    <property type="component" value="Unassembled WGS sequence"/>
</dbReference>
<reference evidence="1" key="1">
    <citation type="submission" date="2023-07" db="EMBL/GenBank/DDBJ databases">
        <title>The genome sequence of Rhodocytophaga aerolata KACC 12507.</title>
        <authorList>
            <person name="Zhang X."/>
        </authorList>
    </citation>
    <scope>NUCLEOTIDE SEQUENCE</scope>
    <source>
        <strain evidence="1">KACC 12507</strain>
    </source>
</reference>
<keyword evidence="2" id="KW-1185">Reference proteome</keyword>
<proteinExistence type="predicted"/>
<evidence type="ECO:0000313" key="2">
    <source>
        <dbReference type="Proteomes" id="UP001168528"/>
    </source>
</evidence>
<evidence type="ECO:0000313" key="1">
    <source>
        <dbReference type="EMBL" id="MDO1449878.1"/>
    </source>
</evidence>